<dbReference type="GeneID" id="94169821"/>
<evidence type="ECO:0000313" key="3">
    <source>
        <dbReference type="Proteomes" id="UP000674179"/>
    </source>
</evidence>
<dbReference type="AlphaFoldDB" id="A0A836KFB1"/>
<keyword evidence="3" id="KW-1185">Reference proteome</keyword>
<protein>
    <submittedName>
        <fullName evidence="2">Uncharacterized protein</fullName>
    </submittedName>
</protein>
<name>A0A836KFB1_LEIEN</name>
<evidence type="ECO:0000256" key="1">
    <source>
        <dbReference type="SAM" id="MobiDB-lite"/>
    </source>
</evidence>
<dbReference type="RefSeq" id="XP_067690414.1">
    <property type="nucleotide sequence ID" value="XM_067834311.1"/>
</dbReference>
<proteinExistence type="predicted"/>
<dbReference type="KEGG" id="lenr:94169821"/>
<dbReference type="EMBL" id="JAFHKP010000031">
    <property type="protein sequence ID" value="KAG5471891.1"/>
    <property type="molecule type" value="Genomic_DNA"/>
</dbReference>
<sequence>MSSTHAQLTSSATVAHPRDGVQSCRRLRGRLHRRRRDTLPGLPAEIRQVKADAARANVQPWLLMQILTRKVGKPVVDAENMRSRTLGWVAALEPQHEHLLSLLEVERH</sequence>
<reference evidence="2 3" key="1">
    <citation type="submission" date="2021-02" db="EMBL/GenBank/DDBJ databases">
        <title>Leishmania (Mundinia) enrietti genome sequencing and assembly.</title>
        <authorList>
            <person name="Almutairi H."/>
            <person name="Gatherer D."/>
        </authorList>
    </citation>
    <scope>NUCLEOTIDE SEQUENCE [LARGE SCALE GENOMIC DNA]</scope>
    <source>
        <strain evidence="2">CUR178</strain>
    </source>
</reference>
<feature type="compositionally biased region" description="Basic residues" evidence="1">
    <location>
        <begin position="25"/>
        <end position="36"/>
    </location>
</feature>
<organism evidence="2 3">
    <name type="scientific">Leishmania enriettii</name>
    <dbReference type="NCBI Taxonomy" id="5663"/>
    <lineage>
        <taxon>Eukaryota</taxon>
        <taxon>Discoba</taxon>
        <taxon>Euglenozoa</taxon>
        <taxon>Kinetoplastea</taxon>
        <taxon>Metakinetoplastina</taxon>
        <taxon>Trypanosomatida</taxon>
        <taxon>Trypanosomatidae</taxon>
        <taxon>Leishmaniinae</taxon>
        <taxon>Leishmania</taxon>
    </lineage>
</organism>
<feature type="region of interest" description="Disordered" evidence="1">
    <location>
        <begin position="1"/>
        <end position="39"/>
    </location>
</feature>
<comment type="caution">
    <text evidence="2">The sequence shown here is derived from an EMBL/GenBank/DDBJ whole genome shotgun (WGS) entry which is preliminary data.</text>
</comment>
<evidence type="ECO:0000313" key="2">
    <source>
        <dbReference type="EMBL" id="KAG5471891.1"/>
    </source>
</evidence>
<dbReference type="Proteomes" id="UP000674179">
    <property type="component" value="Chromosome 31"/>
</dbReference>
<feature type="compositionally biased region" description="Polar residues" evidence="1">
    <location>
        <begin position="1"/>
        <end position="13"/>
    </location>
</feature>
<accession>A0A836KFB1</accession>
<gene>
    <name evidence="2" type="ORF">CUR178_02556</name>
</gene>